<protein>
    <submittedName>
        <fullName evidence="2">VOC family protein</fullName>
    </submittedName>
</protein>
<name>A0AA49JG22_9BACT</name>
<dbReference type="InterPro" id="IPR004360">
    <property type="entry name" value="Glyas_Fos-R_dOase_dom"/>
</dbReference>
<dbReference type="Pfam" id="PF00903">
    <property type="entry name" value="Glyoxalase"/>
    <property type="match status" value="1"/>
</dbReference>
<gene>
    <name evidence="2" type="ORF">K4G66_29055</name>
</gene>
<reference evidence="2" key="1">
    <citation type="journal article" date="2023" name="Comput. Struct. Biotechnol. J.">
        <title>Discovery of a novel marine Bacteroidetes with a rich repertoire of carbohydrate-active enzymes.</title>
        <authorList>
            <person name="Chen B."/>
            <person name="Liu G."/>
            <person name="Chen Q."/>
            <person name="Wang H."/>
            <person name="Liu L."/>
            <person name="Tang K."/>
        </authorList>
    </citation>
    <scope>NUCLEOTIDE SEQUENCE</scope>
    <source>
        <strain evidence="2">TK19036</strain>
    </source>
</reference>
<dbReference type="InterPro" id="IPR050383">
    <property type="entry name" value="GlyoxalaseI/FosfomycinResist"/>
</dbReference>
<dbReference type="AlphaFoldDB" id="A0AA49JG22"/>
<accession>A0AA49JG22</accession>
<dbReference type="PANTHER" id="PTHR21366">
    <property type="entry name" value="GLYOXALASE FAMILY PROTEIN"/>
    <property type="match status" value="1"/>
</dbReference>
<dbReference type="InterPro" id="IPR029068">
    <property type="entry name" value="Glyas_Bleomycin-R_OHBP_Dase"/>
</dbReference>
<organism evidence="2">
    <name type="scientific">Roseihalotalea indica</name>
    <dbReference type="NCBI Taxonomy" id="2867963"/>
    <lineage>
        <taxon>Bacteria</taxon>
        <taxon>Pseudomonadati</taxon>
        <taxon>Bacteroidota</taxon>
        <taxon>Cytophagia</taxon>
        <taxon>Cytophagales</taxon>
        <taxon>Catalimonadaceae</taxon>
        <taxon>Roseihalotalea</taxon>
    </lineage>
</organism>
<evidence type="ECO:0000313" key="2">
    <source>
        <dbReference type="EMBL" id="WKN36414.1"/>
    </source>
</evidence>
<reference evidence="2" key="2">
    <citation type="journal article" date="2024" name="Antonie Van Leeuwenhoek">
        <title>Roseihalotalea indica gen. nov., sp. nov., a halophilic Bacteroidetes from mesopelagic Southwest Indian Ocean with higher carbohydrate metabolic potential.</title>
        <authorList>
            <person name="Chen B."/>
            <person name="Zhang M."/>
            <person name="Lin D."/>
            <person name="Ye J."/>
            <person name="Tang K."/>
        </authorList>
    </citation>
    <scope>NUCLEOTIDE SEQUENCE</scope>
    <source>
        <strain evidence="2">TK19036</strain>
    </source>
</reference>
<dbReference type="PANTHER" id="PTHR21366:SF22">
    <property type="entry name" value="VOC DOMAIN-CONTAINING PROTEIN"/>
    <property type="match status" value="1"/>
</dbReference>
<dbReference type="Gene3D" id="3.10.180.10">
    <property type="entry name" value="2,3-Dihydroxybiphenyl 1,2-Dioxygenase, domain 1"/>
    <property type="match status" value="1"/>
</dbReference>
<evidence type="ECO:0000259" key="1">
    <source>
        <dbReference type="PROSITE" id="PS51819"/>
    </source>
</evidence>
<proteinExistence type="predicted"/>
<dbReference type="InterPro" id="IPR037523">
    <property type="entry name" value="VOC_core"/>
</dbReference>
<dbReference type="SUPFAM" id="SSF54593">
    <property type="entry name" value="Glyoxalase/Bleomycin resistance protein/Dihydroxybiphenyl dioxygenase"/>
    <property type="match status" value="1"/>
</dbReference>
<feature type="domain" description="VOC" evidence="1">
    <location>
        <begin position="2"/>
        <end position="125"/>
    </location>
</feature>
<dbReference type="EMBL" id="CP120682">
    <property type="protein sequence ID" value="WKN36414.1"/>
    <property type="molecule type" value="Genomic_DNA"/>
</dbReference>
<dbReference type="PROSITE" id="PS51819">
    <property type="entry name" value="VOC"/>
    <property type="match status" value="1"/>
</dbReference>
<sequence length="129" mass="15084">MSINFIKETCLYVSDLNRTRAFYEEVLGFSVISQVENRHIFFRVGKQVLLCFNPEATKNEKTLPPHFAYGAQHVAFEIPAEEYARWKRRLIDNGITIIHEQTWKGDLMSCYFHDPDGHVLELIPPGIWE</sequence>